<reference evidence="1 2" key="3">
    <citation type="journal article" date="2022" name="Microbiol. Spectr.">
        <title>Folding features and dynamics of 3D genome architecture in plant fungal pathogens.</title>
        <authorList>
            <person name="Xia C."/>
        </authorList>
    </citation>
    <scope>NUCLEOTIDE SEQUENCE [LARGE SCALE GENOMIC DNA]</scope>
    <source>
        <strain evidence="1 2">93-210</strain>
    </source>
</reference>
<reference evidence="2" key="1">
    <citation type="journal article" date="2018" name="BMC Genomics">
        <title>Genomic insights into host adaptation between the wheat stripe rust pathogen (Puccinia striiformis f. sp. tritici) and the barley stripe rust pathogen (Puccinia striiformis f. sp. hordei).</title>
        <authorList>
            <person name="Xia C."/>
            <person name="Wang M."/>
            <person name="Yin C."/>
            <person name="Cornejo O.E."/>
            <person name="Hulbert S.H."/>
            <person name="Chen X."/>
        </authorList>
    </citation>
    <scope>NUCLEOTIDE SEQUENCE [LARGE SCALE GENOMIC DNA]</scope>
    <source>
        <strain evidence="2">93-210</strain>
    </source>
</reference>
<dbReference type="Proteomes" id="UP001060170">
    <property type="component" value="Chromosome 7"/>
</dbReference>
<sequence length="850" mass="94756">MLPRTDDLIRPIIASIKQDSYQKPARNRAKVARSDENATGLAKVPAPKQRSNLSSALASKPLSERVLRPISVNITTTPVILSPPTKTATRRFRSGSEGKIQSLQPVDDPSYPSQQTPSDSCKPCALERPSFVELPLSPAETSQLSLENLKTLSNLLKSEQPPHEELRTPEDGERDSLLKTSEEGISEKYFSLAPTLGSSERSTFSPNVGHTCSEDSPITKPTALLSTFFNPGVVLPAPPYDSGSTRTNSHLVKNSDAIASTPTRLAQMRLETMILKQRRVDFDTAEIEPHKQSSENDVPSPSGQDNLGPHSVNNQPQSQTLSTSSTSTIGKVRCALLESERLLGIKWIHNVDTTLTTNPHITPEVRYHASMLFSLYWGSRTPKAPKQDVVQTLQPKAGDLAAEREAKKKLKLIAATAMACLTLTIKWYFDFCKPLFTLQLTSFCKTTDFRTFRVTPDDLIVAERAILFSYPVAGGLWLDSPHAFLEELIRIIPSLRLLSSVPSYLLLPKDKKDVNKSNSSPSEPPIDQMPKTGVRWDWPKVVRQFERTLAKATMWQEVLAFEASVLCVVALYISLDGVKAGYHVKNSDSRIVPDSPPTSEPSARAGAGTGLSEPTSTTKGPESEIMPPTDNNDTGGQWIWRCMDINDTMDRVCRATQVSGPSQANRNHSQGDEILTWNHMPCSSRPYQIHSRFVSPQLQKVRKIVLATALIITVNLFFTTFTRHQHLHRLSHTQFISSLPFKMCEWTLTFLILSIRFIGSSKHPLNFTSLENVNCGDDDCTTHRCLLIYHFHYVEKFAPELYVAHICANDNSKFVSESKFGKQLSPLRIFSSGSWIPKCYTLENYQLNRN</sequence>
<name>A0ACC0EDJ9_9BASI</name>
<keyword evidence="2" id="KW-1185">Reference proteome</keyword>
<evidence type="ECO:0000313" key="2">
    <source>
        <dbReference type="Proteomes" id="UP001060170"/>
    </source>
</evidence>
<organism evidence="1 2">
    <name type="scientific">Puccinia striiformis f. sp. tritici</name>
    <dbReference type="NCBI Taxonomy" id="168172"/>
    <lineage>
        <taxon>Eukaryota</taxon>
        <taxon>Fungi</taxon>
        <taxon>Dikarya</taxon>
        <taxon>Basidiomycota</taxon>
        <taxon>Pucciniomycotina</taxon>
        <taxon>Pucciniomycetes</taxon>
        <taxon>Pucciniales</taxon>
        <taxon>Pucciniaceae</taxon>
        <taxon>Puccinia</taxon>
    </lineage>
</organism>
<accession>A0ACC0EDJ9</accession>
<protein>
    <submittedName>
        <fullName evidence="1">Uncharacterized protein</fullName>
    </submittedName>
</protein>
<comment type="caution">
    <text evidence="1">The sequence shown here is derived from an EMBL/GenBank/DDBJ whole genome shotgun (WGS) entry which is preliminary data.</text>
</comment>
<gene>
    <name evidence="1" type="ORF">MJO28_006854</name>
</gene>
<reference evidence="2" key="2">
    <citation type="journal article" date="2018" name="Mol. Plant Microbe Interact.">
        <title>Genome sequence resources for the wheat stripe rust pathogen (Puccinia striiformis f. sp. tritici) and the barley stripe rust pathogen (Puccinia striiformis f. sp. hordei).</title>
        <authorList>
            <person name="Xia C."/>
            <person name="Wang M."/>
            <person name="Yin C."/>
            <person name="Cornejo O.E."/>
            <person name="Hulbert S.H."/>
            <person name="Chen X."/>
        </authorList>
    </citation>
    <scope>NUCLEOTIDE SEQUENCE [LARGE SCALE GENOMIC DNA]</scope>
    <source>
        <strain evidence="2">93-210</strain>
    </source>
</reference>
<evidence type="ECO:0000313" key="1">
    <source>
        <dbReference type="EMBL" id="KAI7951170.1"/>
    </source>
</evidence>
<dbReference type="EMBL" id="CM045871">
    <property type="protein sequence ID" value="KAI7951170.1"/>
    <property type="molecule type" value="Genomic_DNA"/>
</dbReference>
<proteinExistence type="predicted"/>